<reference evidence="1 2" key="1">
    <citation type="submission" date="2024-06" db="EMBL/GenBank/DDBJ databases">
        <title>The draft genome of Grus japonensis, version 3.</title>
        <authorList>
            <person name="Nabeshima K."/>
            <person name="Suzuki S."/>
            <person name="Onuma M."/>
        </authorList>
    </citation>
    <scope>NUCLEOTIDE SEQUENCE [LARGE SCALE GENOMIC DNA]</scope>
    <source>
        <strain evidence="1 2">451A</strain>
    </source>
</reference>
<keyword evidence="2" id="KW-1185">Reference proteome</keyword>
<dbReference type="Gene3D" id="3.60.10.10">
    <property type="entry name" value="Endonuclease/exonuclease/phosphatase"/>
    <property type="match status" value="1"/>
</dbReference>
<organism evidence="1 2">
    <name type="scientific">Grus japonensis</name>
    <name type="common">Japanese crane</name>
    <name type="synonym">Red-crowned crane</name>
    <dbReference type="NCBI Taxonomy" id="30415"/>
    <lineage>
        <taxon>Eukaryota</taxon>
        <taxon>Metazoa</taxon>
        <taxon>Chordata</taxon>
        <taxon>Craniata</taxon>
        <taxon>Vertebrata</taxon>
        <taxon>Euteleostomi</taxon>
        <taxon>Archelosauria</taxon>
        <taxon>Archosauria</taxon>
        <taxon>Dinosauria</taxon>
        <taxon>Saurischia</taxon>
        <taxon>Theropoda</taxon>
        <taxon>Coelurosauria</taxon>
        <taxon>Aves</taxon>
        <taxon>Neognathae</taxon>
        <taxon>Neoaves</taxon>
        <taxon>Gruiformes</taxon>
        <taxon>Gruidae</taxon>
        <taxon>Grus</taxon>
    </lineage>
</organism>
<name>A0ABC9Y092_GRUJA</name>
<sequence>MMDGYRLFRKDRQRRRGGVVLYVKENLECIEFNYANCENPIECLWVKIRRFISKGDLTVGICYRPPNQDDKANKAVFGSLKQASGQQNLVLMGDFNYPDICWKKSTAAHMLFIKFLEYIEDCFLIQMACRDAVRKAKAQLELKLTRDIKNYKKGFFRYINNKQKQKENIGPLLNRRDELVTNSTEKAKVPHTFFNSVLTTVGPQALGTKIQVDANTDPLSMKEELVCELLQELDPYKSMGPDNIHPRVLREVADIIVRPLSIIFEKSWRSGDIPEDWKKANVTLIYKKGLKEDPGNYRPISLTSVLGKVLEQILLGAITSQMKHVIGKSQHRFTKDKLCLINAITFYNKVTCSVDVGQAVDIVYLDFSKVFSVRLFTASS</sequence>
<gene>
    <name evidence="1" type="ORF">GRJ2_002810600</name>
</gene>
<dbReference type="EMBL" id="BAAFJT010000040">
    <property type="protein sequence ID" value="GAB0203450.1"/>
    <property type="molecule type" value="Genomic_DNA"/>
</dbReference>
<proteinExistence type="predicted"/>
<dbReference type="InterPro" id="IPR036691">
    <property type="entry name" value="Endo/exonu/phosph_ase_sf"/>
</dbReference>
<dbReference type="Proteomes" id="UP001623348">
    <property type="component" value="Unassembled WGS sequence"/>
</dbReference>
<protein>
    <submittedName>
        <fullName evidence="1">Mitochondrial enolase superfamily member 1</fullName>
    </submittedName>
</protein>
<dbReference type="PANTHER" id="PTHR33395">
    <property type="entry name" value="TRANSCRIPTASE, PUTATIVE-RELATED-RELATED"/>
    <property type="match status" value="1"/>
</dbReference>
<dbReference type="AlphaFoldDB" id="A0ABC9Y092"/>
<dbReference type="PANTHER" id="PTHR33395:SF22">
    <property type="entry name" value="REVERSE TRANSCRIPTASE DOMAIN-CONTAINING PROTEIN"/>
    <property type="match status" value="1"/>
</dbReference>
<evidence type="ECO:0000313" key="2">
    <source>
        <dbReference type="Proteomes" id="UP001623348"/>
    </source>
</evidence>
<accession>A0ABC9Y092</accession>
<comment type="caution">
    <text evidence="1">The sequence shown here is derived from an EMBL/GenBank/DDBJ whole genome shotgun (WGS) entry which is preliminary data.</text>
</comment>
<evidence type="ECO:0000313" key="1">
    <source>
        <dbReference type="EMBL" id="GAB0203450.1"/>
    </source>
</evidence>
<dbReference type="SUPFAM" id="SSF56219">
    <property type="entry name" value="DNase I-like"/>
    <property type="match status" value="1"/>
</dbReference>